<evidence type="ECO:0000313" key="2">
    <source>
        <dbReference type="EMBL" id="ACM21499.1"/>
    </source>
</evidence>
<keyword evidence="3" id="KW-1185">Reference proteome</keyword>
<dbReference type="KEGG" id="geo:Geob_3156"/>
<sequence>MKALKPVLLLIIVAVCLSFLACKQGNDVTGKWKNINMPETVEFRKDSTGTFNVQNNPSLPFTWKKLKDGRIELLINFMGNSRTLYGRLEKSNTFVLAGQGEQAIYNRID</sequence>
<keyword evidence="1" id="KW-0732">Signal</keyword>
<dbReference type="EMBL" id="CP001390">
    <property type="protein sequence ID" value="ACM21499.1"/>
    <property type="molecule type" value="Genomic_DNA"/>
</dbReference>
<dbReference type="RefSeq" id="WP_012648227.1">
    <property type="nucleotide sequence ID" value="NC_011979.1"/>
</dbReference>
<dbReference type="HOGENOM" id="CLU_2193215_0_0_7"/>
<evidence type="ECO:0000256" key="1">
    <source>
        <dbReference type="SAM" id="SignalP"/>
    </source>
</evidence>
<dbReference type="OrthoDB" id="5402487at2"/>
<accession>B9M444</accession>
<dbReference type="PROSITE" id="PS51257">
    <property type="entry name" value="PROKAR_LIPOPROTEIN"/>
    <property type="match status" value="1"/>
</dbReference>
<evidence type="ECO:0008006" key="4">
    <source>
        <dbReference type="Google" id="ProtNLM"/>
    </source>
</evidence>
<dbReference type="AlphaFoldDB" id="B9M444"/>
<reference evidence="2 3" key="1">
    <citation type="submission" date="2009-01" db="EMBL/GenBank/DDBJ databases">
        <title>Complete sequence of Geobacter sp. FRC-32.</title>
        <authorList>
            <consortium name="US DOE Joint Genome Institute"/>
            <person name="Lucas S."/>
            <person name="Copeland A."/>
            <person name="Lapidus A."/>
            <person name="Glavina del Rio T."/>
            <person name="Dalin E."/>
            <person name="Tice H."/>
            <person name="Bruce D."/>
            <person name="Goodwin L."/>
            <person name="Pitluck S."/>
            <person name="Saunders E."/>
            <person name="Brettin T."/>
            <person name="Detter J.C."/>
            <person name="Han C."/>
            <person name="Larimer F."/>
            <person name="Land M."/>
            <person name="Hauser L."/>
            <person name="Kyrpides N."/>
            <person name="Ovchinnikova G."/>
            <person name="Kostka J."/>
            <person name="Richardson P."/>
        </authorList>
    </citation>
    <scope>NUCLEOTIDE SEQUENCE [LARGE SCALE GENOMIC DNA]</scope>
    <source>
        <strain evidence="3">DSM 22248 / JCM 15807 / FRC-32</strain>
    </source>
</reference>
<dbReference type="STRING" id="316067.Geob_3156"/>
<proteinExistence type="predicted"/>
<feature type="signal peptide" evidence="1">
    <location>
        <begin position="1"/>
        <end position="23"/>
    </location>
</feature>
<protein>
    <recommendedName>
        <fullName evidence="4">Lipocalin-like domain-containing protein</fullName>
    </recommendedName>
</protein>
<organism evidence="2 3">
    <name type="scientific">Geotalea daltonii (strain DSM 22248 / JCM 15807 / FRC-32)</name>
    <name type="common">Geobacter daltonii</name>
    <dbReference type="NCBI Taxonomy" id="316067"/>
    <lineage>
        <taxon>Bacteria</taxon>
        <taxon>Pseudomonadati</taxon>
        <taxon>Thermodesulfobacteriota</taxon>
        <taxon>Desulfuromonadia</taxon>
        <taxon>Geobacterales</taxon>
        <taxon>Geobacteraceae</taxon>
        <taxon>Geotalea</taxon>
    </lineage>
</organism>
<evidence type="ECO:0000313" key="3">
    <source>
        <dbReference type="Proteomes" id="UP000007721"/>
    </source>
</evidence>
<gene>
    <name evidence="2" type="ordered locus">Geob_3156</name>
</gene>
<feature type="chain" id="PRO_5002888671" description="Lipocalin-like domain-containing protein" evidence="1">
    <location>
        <begin position="24"/>
        <end position="109"/>
    </location>
</feature>
<dbReference type="Proteomes" id="UP000007721">
    <property type="component" value="Chromosome"/>
</dbReference>
<name>B9M444_GEODF</name>